<dbReference type="RefSeq" id="WP_115751933.1">
    <property type="nucleotide sequence ID" value="NZ_LARY01000001.1"/>
</dbReference>
<organism evidence="3 4">
    <name type="scientific">Listeria kieliensis</name>
    <dbReference type="NCBI Taxonomy" id="1621700"/>
    <lineage>
        <taxon>Bacteria</taxon>
        <taxon>Bacillati</taxon>
        <taxon>Bacillota</taxon>
        <taxon>Bacilli</taxon>
        <taxon>Bacillales</taxon>
        <taxon>Listeriaceae</taxon>
        <taxon>Listeria</taxon>
    </lineage>
</organism>
<dbReference type="InterPro" id="IPR028098">
    <property type="entry name" value="Glyco_trans_4-like_N"/>
</dbReference>
<feature type="domain" description="Glycosyl transferase family 1" evidence="1">
    <location>
        <begin position="156"/>
        <end position="318"/>
    </location>
</feature>
<dbReference type="CDD" id="cd03801">
    <property type="entry name" value="GT4_PimA-like"/>
    <property type="match status" value="1"/>
</dbReference>
<keyword evidence="4" id="KW-1185">Reference proteome</keyword>
<name>A0A3D8TTB5_9LIST</name>
<reference evidence="4" key="1">
    <citation type="submission" date="2015-04" db="EMBL/GenBank/DDBJ databases">
        <authorList>
            <person name="Schardt J."/>
            <person name="Mueller-Herbst S."/>
            <person name="Scherer S."/>
            <person name="Huptas C."/>
        </authorList>
    </citation>
    <scope>NUCLEOTIDE SEQUENCE [LARGE SCALE GENOMIC DNA]</scope>
    <source>
        <strain evidence="4">Kiel-L1</strain>
    </source>
</reference>
<dbReference type="Pfam" id="PF13439">
    <property type="entry name" value="Glyco_transf_4"/>
    <property type="match status" value="1"/>
</dbReference>
<dbReference type="AlphaFoldDB" id="A0A3D8TTB5"/>
<dbReference type="PANTHER" id="PTHR12526:SF630">
    <property type="entry name" value="GLYCOSYLTRANSFERASE"/>
    <property type="match status" value="1"/>
</dbReference>
<dbReference type="SUPFAM" id="SSF53756">
    <property type="entry name" value="UDP-Glycosyltransferase/glycogen phosphorylase"/>
    <property type="match status" value="1"/>
</dbReference>
<evidence type="ECO:0000259" key="2">
    <source>
        <dbReference type="Pfam" id="PF13439"/>
    </source>
</evidence>
<dbReference type="EMBL" id="LARY01000001">
    <property type="protein sequence ID" value="RDX02258.1"/>
    <property type="molecule type" value="Genomic_DNA"/>
</dbReference>
<gene>
    <name evidence="3" type="ORF">UR08_01655</name>
</gene>
<dbReference type="Proteomes" id="UP000257055">
    <property type="component" value="Unassembled WGS sequence"/>
</dbReference>
<dbReference type="Pfam" id="PF00534">
    <property type="entry name" value="Glycos_transf_1"/>
    <property type="match status" value="1"/>
</dbReference>
<keyword evidence="3" id="KW-0808">Transferase</keyword>
<dbReference type="InterPro" id="IPR001296">
    <property type="entry name" value="Glyco_trans_1"/>
</dbReference>
<dbReference type="Gene3D" id="3.40.50.2000">
    <property type="entry name" value="Glycogen Phosphorylase B"/>
    <property type="match status" value="2"/>
</dbReference>
<evidence type="ECO:0000313" key="3">
    <source>
        <dbReference type="EMBL" id="RDX02258.1"/>
    </source>
</evidence>
<accession>A0A3D8TTB5</accession>
<comment type="caution">
    <text evidence="3">The sequence shown here is derived from an EMBL/GenBank/DDBJ whole genome shotgun (WGS) entry which is preliminary data.</text>
</comment>
<dbReference type="GO" id="GO:0016757">
    <property type="term" value="F:glycosyltransferase activity"/>
    <property type="evidence" value="ECO:0007669"/>
    <property type="project" value="InterPro"/>
</dbReference>
<sequence length="348" mass="39860">MNILMVGPGSNEKGGMATVISNFKQYFNEPEVHLFFLDSWTKSKKWRTEYLAYVRIRKMIHTKQIDLVHFHVAQKGSFFRKALLAKLVPKNCRVIFHMHASQFDLFYKQSSKLAKWWIRRTLNRLDGVVALSENWAAFYENLTSARVSVIPNAVKIPEKTLFNPEALNIITLGRVGKRKGSFDLLEIAKKIYPFFPKVRFILYGDGELEEISKKIREEKIQNVSLGGWILAEEQERVLQNAILHFLPSYSEGLPMAILETMGAGIPNLTTKVGGIPEVIRSGENSLLVLPGDLDEMLEKLLFFLSVPRLQNDLSQEARLTVQKDFSIGSYHAKWVSLYQKTLNDKNPD</sequence>
<dbReference type="PANTHER" id="PTHR12526">
    <property type="entry name" value="GLYCOSYLTRANSFERASE"/>
    <property type="match status" value="1"/>
</dbReference>
<feature type="domain" description="Glycosyltransferase subfamily 4-like N-terminal" evidence="2">
    <location>
        <begin position="30"/>
        <end position="154"/>
    </location>
</feature>
<proteinExistence type="predicted"/>
<evidence type="ECO:0000259" key="1">
    <source>
        <dbReference type="Pfam" id="PF00534"/>
    </source>
</evidence>
<evidence type="ECO:0000313" key="4">
    <source>
        <dbReference type="Proteomes" id="UP000257055"/>
    </source>
</evidence>
<protein>
    <submittedName>
        <fullName evidence="3">Glycosyl transferase</fullName>
    </submittedName>
</protein>